<organism evidence="3 4">
    <name type="scientific">Erythroxylum novogranatense</name>
    <dbReference type="NCBI Taxonomy" id="1862640"/>
    <lineage>
        <taxon>Eukaryota</taxon>
        <taxon>Viridiplantae</taxon>
        <taxon>Streptophyta</taxon>
        <taxon>Embryophyta</taxon>
        <taxon>Tracheophyta</taxon>
        <taxon>Spermatophyta</taxon>
        <taxon>Magnoliopsida</taxon>
        <taxon>eudicotyledons</taxon>
        <taxon>Gunneridae</taxon>
        <taxon>Pentapetalae</taxon>
        <taxon>rosids</taxon>
        <taxon>fabids</taxon>
        <taxon>Malpighiales</taxon>
        <taxon>Erythroxylaceae</taxon>
        <taxon>Erythroxylum</taxon>
    </lineage>
</organism>
<dbReference type="Proteomes" id="UP001159364">
    <property type="component" value="Linkage Group LG01"/>
</dbReference>
<keyword evidence="1" id="KW-0812">Transmembrane</keyword>
<evidence type="ECO:0000313" key="3">
    <source>
        <dbReference type="EMBL" id="KAJ8773689.1"/>
    </source>
</evidence>
<evidence type="ECO:0000313" key="4">
    <source>
        <dbReference type="Proteomes" id="UP001159364"/>
    </source>
</evidence>
<proteinExistence type="predicted"/>
<dbReference type="AlphaFoldDB" id="A0AAV8U667"/>
<keyword evidence="1" id="KW-0472">Membrane</keyword>
<protein>
    <submittedName>
        <fullName evidence="3">Uncharacterized protein</fullName>
    </submittedName>
</protein>
<dbReference type="PANTHER" id="PTHR36336">
    <property type="entry name" value="OS09G0560400 PROTEIN"/>
    <property type="match status" value="1"/>
</dbReference>
<evidence type="ECO:0000256" key="2">
    <source>
        <dbReference type="SAM" id="SignalP"/>
    </source>
</evidence>
<keyword evidence="4" id="KW-1185">Reference proteome</keyword>
<name>A0AAV8U667_9ROSI</name>
<feature type="transmembrane region" description="Helical" evidence="1">
    <location>
        <begin position="164"/>
        <end position="186"/>
    </location>
</feature>
<gene>
    <name evidence="3" type="ORF">K2173_006339</name>
</gene>
<reference evidence="3 4" key="1">
    <citation type="submission" date="2021-09" db="EMBL/GenBank/DDBJ databases">
        <title>Genomic insights and catalytic innovation underlie evolution of tropane alkaloids biosynthesis.</title>
        <authorList>
            <person name="Wang Y.-J."/>
            <person name="Tian T."/>
            <person name="Huang J.-P."/>
            <person name="Huang S.-X."/>
        </authorList>
    </citation>
    <scope>NUCLEOTIDE SEQUENCE [LARGE SCALE GENOMIC DNA]</scope>
    <source>
        <strain evidence="3">KIB-2018</strain>
        <tissue evidence="3">Leaf</tissue>
    </source>
</reference>
<dbReference type="EMBL" id="JAIWQS010000001">
    <property type="protein sequence ID" value="KAJ8773689.1"/>
    <property type="molecule type" value="Genomic_DNA"/>
</dbReference>
<feature type="signal peptide" evidence="2">
    <location>
        <begin position="1"/>
        <end position="19"/>
    </location>
</feature>
<keyword evidence="1" id="KW-1133">Transmembrane helix</keyword>
<accession>A0AAV8U667</accession>
<feature type="chain" id="PRO_5043372952" evidence="2">
    <location>
        <begin position="20"/>
        <end position="208"/>
    </location>
</feature>
<sequence length="208" mass="23340">MHRKLPEFLLLVFFLLVIASFPDSSVTALDQASRNGPRRLLLSFKETPRGTNRTYDCSVSGPCVSCQYSEKNDDQYMCSETGYRIPFKCVEIKDEVKAEDGKKHQDGRSALEISSDDAIPHVTLYETAVRKHRNLRSDTPATQGVSQTYITYRSCLPTANEEKLSVIGFEGIVFCLLIMSGSAVYFRRKRSATMPGVGAGRFQTNSRF</sequence>
<keyword evidence="2" id="KW-0732">Signal</keyword>
<evidence type="ECO:0000256" key="1">
    <source>
        <dbReference type="SAM" id="Phobius"/>
    </source>
</evidence>
<dbReference type="PANTHER" id="PTHR36336:SF1">
    <property type="entry name" value="OS09G0560400 PROTEIN"/>
    <property type="match status" value="1"/>
</dbReference>
<comment type="caution">
    <text evidence="3">The sequence shown here is derived from an EMBL/GenBank/DDBJ whole genome shotgun (WGS) entry which is preliminary data.</text>
</comment>